<dbReference type="AlphaFoldDB" id="A0A9D1SGF5"/>
<dbReference type="SUPFAM" id="SSF51556">
    <property type="entry name" value="Metallo-dependent hydrolases"/>
    <property type="match status" value="1"/>
</dbReference>
<dbReference type="PANTHER" id="PTHR10443:SF12">
    <property type="entry name" value="DIPEPTIDASE"/>
    <property type="match status" value="1"/>
</dbReference>
<organism evidence="2 3">
    <name type="scientific">Candidatus Scatosoma pullistercoris</name>
    <dbReference type="NCBI Taxonomy" id="2840934"/>
    <lineage>
        <taxon>Bacteria</taxon>
        <taxon>Bacillati</taxon>
        <taxon>Bacillota</taxon>
        <taxon>Clostridia</taxon>
        <taxon>Candidatus Scatosoma</taxon>
    </lineage>
</organism>
<evidence type="ECO:0000256" key="1">
    <source>
        <dbReference type="SAM" id="MobiDB-lite"/>
    </source>
</evidence>
<dbReference type="GO" id="GO:0070573">
    <property type="term" value="F:metallodipeptidase activity"/>
    <property type="evidence" value="ECO:0007669"/>
    <property type="project" value="InterPro"/>
</dbReference>
<dbReference type="InterPro" id="IPR032466">
    <property type="entry name" value="Metal_Hydrolase"/>
</dbReference>
<evidence type="ECO:0000313" key="3">
    <source>
        <dbReference type="Proteomes" id="UP000824081"/>
    </source>
</evidence>
<evidence type="ECO:0000313" key="2">
    <source>
        <dbReference type="EMBL" id="HIU58747.1"/>
    </source>
</evidence>
<reference evidence="2" key="1">
    <citation type="submission" date="2020-10" db="EMBL/GenBank/DDBJ databases">
        <authorList>
            <person name="Gilroy R."/>
        </authorList>
    </citation>
    <scope>NUCLEOTIDE SEQUENCE</scope>
    <source>
        <strain evidence="2">11687</strain>
    </source>
</reference>
<dbReference type="Gene3D" id="3.20.20.140">
    <property type="entry name" value="Metal-dependent hydrolases"/>
    <property type="match status" value="1"/>
</dbReference>
<dbReference type="GO" id="GO:0006508">
    <property type="term" value="P:proteolysis"/>
    <property type="evidence" value="ECO:0007669"/>
    <property type="project" value="InterPro"/>
</dbReference>
<feature type="region of interest" description="Disordered" evidence="1">
    <location>
        <begin position="57"/>
        <end position="116"/>
    </location>
</feature>
<feature type="compositionally biased region" description="Basic and acidic residues" evidence="1">
    <location>
        <begin position="102"/>
        <end position="113"/>
    </location>
</feature>
<proteinExistence type="predicted"/>
<comment type="caution">
    <text evidence="2">The sequence shown here is derived from an EMBL/GenBank/DDBJ whole genome shotgun (WGS) entry which is preliminary data.</text>
</comment>
<reference evidence="2" key="2">
    <citation type="journal article" date="2021" name="PeerJ">
        <title>Extensive microbial diversity within the chicken gut microbiome revealed by metagenomics and culture.</title>
        <authorList>
            <person name="Gilroy R."/>
            <person name="Ravi A."/>
            <person name="Getino M."/>
            <person name="Pursley I."/>
            <person name="Horton D.L."/>
            <person name="Alikhan N.F."/>
            <person name="Baker D."/>
            <person name="Gharbi K."/>
            <person name="Hall N."/>
            <person name="Watson M."/>
            <person name="Adriaenssens E.M."/>
            <person name="Foster-Nyarko E."/>
            <person name="Jarju S."/>
            <person name="Secka A."/>
            <person name="Antonio M."/>
            <person name="Oren A."/>
            <person name="Chaudhuri R.R."/>
            <person name="La Ragione R."/>
            <person name="Hildebrand F."/>
            <person name="Pallen M.J."/>
        </authorList>
    </citation>
    <scope>NUCLEOTIDE SEQUENCE</scope>
    <source>
        <strain evidence="2">11687</strain>
    </source>
</reference>
<accession>A0A9D1SGF5</accession>
<dbReference type="EMBL" id="DVMZ01000043">
    <property type="protein sequence ID" value="HIU58747.1"/>
    <property type="molecule type" value="Genomic_DNA"/>
</dbReference>
<dbReference type="PANTHER" id="PTHR10443">
    <property type="entry name" value="MICROSOMAL DIPEPTIDASE"/>
    <property type="match status" value="1"/>
</dbReference>
<dbReference type="PROSITE" id="PS51365">
    <property type="entry name" value="RENAL_DIPEPTIDASE_2"/>
    <property type="match status" value="1"/>
</dbReference>
<sequence length="345" mass="36591">MRYADLHCDALTAAAPGTSFLHRTTSQVSLEKLVGGDCLLQCFALFTPPAQDFARSEAVKTAGKRSAAGDGRARNSRSQPDPPGGAGIGAEKSGAGGPVEKISGKEKTGERGETGAPVWRRAQRCLSAFLAAEGELSAAGIRPVLTVENGGVLEGELSRLDALERAGVKLFGFTWNEENELGFPCGRPGGLKPFGKRVAEELLSRGIYPDVSHLSDEGFFEVAEIASAFRVPFAASHSLARSVCPHRRNLTDEQIKAVADGGGLIGVNFVREFIGKAGIFAHVVHLWKTGGEDVLAVGSDFDGTDRPLYAGADEMPRFFEDLARAGLPASVLEKLAFRNALRLLS</sequence>
<dbReference type="InterPro" id="IPR008257">
    <property type="entry name" value="Pept_M19"/>
</dbReference>
<name>A0A9D1SGF5_9FIRM</name>
<dbReference type="Pfam" id="PF01244">
    <property type="entry name" value="Peptidase_M19"/>
    <property type="match status" value="1"/>
</dbReference>
<protein>
    <submittedName>
        <fullName evidence="2">Membrane dipeptidase</fullName>
    </submittedName>
</protein>
<gene>
    <name evidence="2" type="ORF">IAC57_01470</name>
</gene>
<dbReference type="Proteomes" id="UP000824081">
    <property type="component" value="Unassembled WGS sequence"/>
</dbReference>